<reference evidence="2 3" key="1">
    <citation type="submission" date="2020-07" db="EMBL/GenBank/DDBJ databases">
        <authorList>
            <person name="Buterbaugh K.M."/>
            <person name="Dean A.J."/>
            <person name="Durmis N.D."/>
            <person name="Gonzalez I.M."/>
            <person name="Kowalski E.M."/>
            <person name="Mundorff O.G."/>
            <person name="Vimal D."/>
            <person name="Chamarti P.R."/>
            <person name="Xu J."/>
            <person name="Butela K.A."/>
            <person name="Garlena R.A."/>
            <person name="Russell D.A."/>
            <person name="Pope W.H."/>
            <person name="Jacobs-Sera D."/>
            <person name="Hatfull G.F."/>
        </authorList>
    </citation>
    <scope>NUCLEOTIDE SEQUENCE [LARGE SCALE GENOMIC DNA]</scope>
</reference>
<sequence length="139" mass="15835">MAKNTNKLVKRAEALEREAAKLRETIVAMSDLIDEPTENGSVVGFSKRFRQTTETATLVAGPFASTRPYDYYLQPHTNEVLSRQYDYAAIRSGNHWYVSGPKDGARRFTWNQLLEFVGEDYWHTVQVLRVGNDTSTEGE</sequence>
<evidence type="ECO:0000256" key="1">
    <source>
        <dbReference type="SAM" id="Coils"/>
    </source>
</evidence>
<feature type="coiled-coil region" evidence="1">
    <location>
        <begin position="5"/>
        <end position="32"/>
    </location>
</feature>
<gene>
    <name evidence="2" type="primary">32</name>
    <name evidence="2" type="ORF">SEA_ARCHIMEDES_32</name>
</gene>
<protein>
    <submittedName>
        <fullName evidence="2">Uncharacterized protein</fullName>
    </submittedName>
</protein>
<dbReference type="GeneID" id="63742960"/>
<dbReference type="RefSeq" id="YP_010049641.1">
    <property type="nucleotide sequence ID" value="NC_054392.1"/>
</dbReference>
<name>A0A7L7SH22_9CAUD</name>
<dbReference type="KEGG" id="vg:63742960"/>
<dbReference type="EMBL" id="MT771339">
    <property type="protein sequence ID" value="QOC55732.1"/>
    <property type="molecule type" value="Genomic_DNA"/>
</dbReference>
<keyword evidence="3" id="KW-1185">Reference proteome</keyword>
<accession>A0A7L7SH22</accession>
<proteinExistence type="predicted"/>
<keyword evidence="1" id="KW-0175">Coiled coil</keyword>
<organism evidence="2 3">
    <name type="scientific">Gordonia phage Archimedes</name>
    <dbReference type="NCBI Taxonomy" id="2759389"/>
    <lineage>
        <taxon>Viruses</taxon>
        <taxon>Duplodnaviria</taxon>
        <taxon>Heunggongvirae</taxon>
        <taxon>Uroviricota</taxon>
        <taxon>Caudoviricetes</taxon>
        <taxon>Archimedesvirus</taxon>
        <taxon>Archimedesvirus archimedes</taxon>
    </lineage>
</organism>
<evidence type="ECO:0000313" key="3">
    <source>
        <dbReference type="Proteomes" id="UP000516653"/>
    </source>
</evidence>
<evidence type="ECO:0000313" key="2">
    <source>
        <dbReference type="EMBL" id="QOC55732.1"/>
    </source>
</evidence>
<dbReference type="Proteomes" id="UP000516653">
    <property type="component" value="Segment"/>
</dbReference>